<dbReference type="AlphaFoldDB" id="A0A9D1TFR9"/>
<gene>
    <name evidence="1" type="ORF">H9747_09655</name>
</gene>
<organism evidence="1 2">
    <name type="scientific">Candidatus Blautia stercorigallinarum</name>
    <dbReference type="NCBI Taxonomy" id="2838501"/>
    <lineage>
        <taxon>Bacteria</taxon>
        <taxon>Bacillati</taxon>
        <taxon>Bacillota</taxon>
        <taxon>Clostridia</taxon>
        <taxon>Lachnospirales</taxon>
        <taxon>Lachnospiraceae</taxon>
        <taxon>Blautia</taxon>
    </lineage>
</organism>
<evidence type="ECO:0000313" key="2">
    <source>
        <dbReference type="Proteomes" id="UP000886814"/>
    </source>
</evidence>
<evidence type="ECO:0000313" key="1">
    <source>
        <dbReference type="EMBL" id="HIV39240.1"/>
    </source>
</evidence>
<accession>A0A9D1TFR9</accession>
<reference evidence="1" key="1">
    <citation type="journal article" date="2021" name="PeerJ">
        <title>Extensive microbial diversity within the chicken gut microbiome revealed by metagenomics and culture.</title>
        <authorList>
            <person name="Gilroy R."/>
            <person name="Ravi A."/>
            <person name="Getino M."/>
            <person name="Pursley I."/>
            <person name="Horton D.L."/>
            <person name="Alikhan N.F."/>
            <person name="Baker D."/>
            <person name="Gharbi K."/>
            <person name="Hall N."/>
            <person name="Watson M."/>
            <person name="Adriaenssens E.M."/>
            <person name="Foster-Nyarko E."/>
            <person name="Jarju S."/>
            <person name="Secka A."/>
            <person name="Antonio M."/>
            <person name="Oren A."/>
            <person name="Chaudhuri R.R."/>
            <person name="La Ragione R."/>
            <person name="Hildebrand F."/>
            <person name="Pallen M.J."/>
        </authorList>
    </citation>
    <scope>NUCLEOTIDE SEQUENCE</scope>
    <source>
        <strain evidence="1">CHK195-9823</strain>
    </source>
</reference>
<dbReference type="Proteomes" id="UP000886814">
    <property type="component" value="Unassembled WGS sequence"/>
</dbReference>
<proteinExistence type="predicted"/>
<reference evidence="1" key="2">
    <citation type="submission" date="2021-04" db="EMBL/GenBank/DDBJ databases">
        <authorList>
            <person name="Gilroy R."/>
        </authorList>
    </citation>
    <scope>NUCLEOTIDE SEQUENCE</scope>
    <source>
        <strain evidence="1">CHK195-9823</strain>
    </source>
</reference>
<sequence>MKKQDKEKNYEDIINLPHHVSPVHPPMPLSDRAAQFAPFAALTGYGDVIKETARQTDRKPELTEEEKQELDYKLQMAVSLPGEKPAVTITYFVPDKKKAGGSCHRVQGRIRKADTDRGILIMERGEQINLDMVVDITVSADWI</sequence>
<protein>
    <submittedName>
        <fullName evidence="1">YolD-like family protein</fullName>
    </submittedName>
</protein>
<dbReference type="EMBL" id="DXIQ01000063">
    <property type="protein sequence ID" value="HIV39240.1"/>
    <property type="molecule type" value="Genomic_DNA"/>
</dbReference>
<comment type="caution">
    <text evidence="1">The sequence shown here is derived from an EMBL/GenBank/DDBJ whole genome shotgun (WGS) entry which is preliminary data.</text>
</comment>
<name>A0A9D1TFR9_9FIRM</name>